<evidence type="ECO:0000313" key="2">
    <source>
        <dbReference type="Proteomes" id="UP001162992"/>
    </source>
</evidence>
<sequence length="235" mass="25845">MAMAMAMAMARARQRGMAWLLVACLLLLVLPQCMVGEEVQGASTLLSLSDANFEHDTQAATGQTTGAWLILFVSPDCQKCIDIEESLLKDLAPSEGSPILAKVNISESPRTSKRFNVTETPNLKLFRDRRMFSYQGDWSSNDLLDFAKTGWGNVGAEDVPKDSSATDEIFKSLHNFYWQLLQILADHPGILAGVASIVAMGGYAVTRKFLVAKTRRPGPVSRKHGVQRKKTKKAE</sequence>
<organism evidence="1 2">
    <name type="scientific">Diphasiastrum complanatum</name>
    <name type="common">Issler's clubmoss</name>
    <name type="synonym">Lycopodium complanatum</name>
    <dbReference type="NCBI Taxonomy" id="34168"/>
    <lineage>
        <taxon>Eukaryota</taxon>
        <taxon>Viridiplantae</taxon>
        <taxon>Streptophyta</taxon>
        <taxon>Embryophyta</taxon>
        <taxon>Tracheophyta</taxon>
        <taxon>Lycopodiopsida</taxon>
        <taxon>Lycopodiales</taxon>
        <taxon>Lycopodiaceae</taxon>
        <taxon>Lycopodioideae</taxon>
        <taxon>Diphasiastrum</taxon>
    </lineage>
</organism>
<proteinExistence type="predicted"/>
<name>A0ACC2B0T9_DIPCM</name>
<accession>A0ACC2B0T9</accession>
<dbReference type="Proteomes" id="UP001162992">
    <property type="component" value="Chromosome 18"/>
</dbReference>
<protein>
    <submittedName>
        <fullName evidence="1">Uncharacterized protein</fullName>
    </submittedName>
</protein>
<keyword evidence="2" id="KW-1185">Reference proteome</keyword>
<dbReference type="EMBL" id="CM055109">
    <property type="protein sequence ID" value="KAJ7523392.1"/>
    <property type="molecule type" value="Genomic_DNA"/>
</dbReference>
<evidence type="ECO:0000313" key="1">
    <source>
        <dbReference type="EMBL" id="KAJ7523392.1"/>
    </source>
</evidence>
<comment type="caution">
    <text evidence="1">The sequence shown here is derived from an EMBL/GenBank/DDBJ whole genome shotgun (WGS) entry which is preliminary data.</text>
</comment>
<gene>
    <name evidence="1" type="ORF">O6H91_18G049700</name>
</gene>
<reference evidence="2" key="1">
    <citation type="journal article" date="2024" name="Proc. Natl. Acad. Sci. U.S.A.">
        <title>Extraordinary preservation of gene collinearity over three hundred million years revealed in homosporous lycophytes.</title>
        <authorList>
            <person name="Li C."/>
            <person name="Wickell D."/>
            <person name="Kuo L.Y."/>
            <person name="Chen X."/>
            <person name="Nie B."/>
            <person name="Liao X."/>
            <person name="Peng D."/>
            <person name="Ji J."/>
            <person name="Jenkins J."/>
            <person name="Williams M."/>
            <person name="Shu S."/>
            <person name="Plott C."/>
            <person name="Barry K."/>
            <person name="Rajasekar S."/>
            <person name="Grimwood J."/>
            <person name="Han X."/>
            <person name="Sun S."/>
            <person name="Hou Z."/>
            <person name="He W."/>
            <person name="Dai G."/>
            <person name="Sun C."/>
            <person name="Schmutz J."/>
            <person name="Leebens-Mack J.H."/>
            <person name="Li F.W."/>
            <person name="Wang L."/>
        </authorList>
    </citation>
    <scope>NUCLEOTIDE SEQUENCE [LARGE SCALE GENOMIC DNA]</scope>
    <source>
        <strain evidence="2">cv. PW_Plant_1</strain>
    </source>
</reference>